<dbReference type="InterPro" id="IPR006968">
    <property type="entry name" value="RUS_fam"/>
</dbReference>
<dbReference type="PANTHER" id="PTHR12770">
    <property type="entry name" value="RUS1 FAMILY PROTEIN C16ORF58"/>
    <property type="match status" value="1"/>
</dbReference>
<feature type="domain" description="Protein root UVB sensitive/RUS" evidence="2">
    <location>
        <begin position="7"/>
        <end position="196"/>
    </location>
</feature>
<evidence type="ECO:0000259" key="2">
    <source>
        <dbReference type="Pfam" id="PF04884"/>
    </source>
</evidence>
<evidence type="ECO:0000256" key="1">
    <source>
        <dbReference type="ARBA" id="ARBA00007558"/>
    </source>
</evidence>
<dbReference type="InterPro" id="IPR054549">
    <property type="entry name" value="UVB_sens_RUS_dom"/>
</dbReference>
<dbReference type="EMBL" id="HBEW01007905">
    <property type="protein sequence ID" value="CAD8587900.1"/>
    <property type="molecule type" value="Transcribed_RNA"/>
</dbReference>
<dbReference type="AlphaFoldDB" id="A0A7S0KNW0"/>
<proteinExistence type="inferred from homology"/>
<accession>A0A7S0KNW0</accession>
<dbReference type="Pfam" id="PF04884">
    <property type="entry name" value="UVB_sens_prot"/>
    <property type="match status" value="1"/>
</dbReference>
<name>A0A7S0KNW0_9CHLO</name>
<organism evidence="3">
    <name type="scientific">Ostreococcus mediterraneus</name>
    <dbReference type="NCBI Taxonomy" id="1486918"/>
    <lineage>
        <taxon>Eukaryota</taxon>
        <taxon>Viridiplantae</taxon>
        <taxon>Chlorophyta</taxon>
        <taxon>Mamiellophyceae</taxon>
        <taxon>Mamiellales</taxon>
        <taxon>Bathycoccaceae</taxon>
        <taxon>Ostreococcus</taxon>
    </lineage>
</organism>
<protein>
    <recommendedName>
        <fullName evidence="2">Protein root UVB sensitive/RUS domain-containing protein</fullName>
    </recommendedName>
</protein>
<reference evidence="3" key="1">
    <citation type="submission" date="2021-01" db="EMBL/GenBank/DDBJ databases">
        <authorList>
            <person name="Corre E."/>
            <person name="Pelletier E."/>
            <person name="Niang G."/>
            <person name="Scheremetjew M."/>
            <person name="Finn R."/>
            <person name="Kale V."/>
            <person name="Holt S."/>
            <person name="Cochrane G."/>
            <person name="Meng A."/>
            <person name="Brown T."/>
            <person name="Cohen L."/>
        </authorList>
    </citation>
    <scope>NUCLEOTIDE SEQUENCE</scope>
    <source>
        <strain evidence="3">Clade-D-RCC2572</strain>
    </source>
</reference>
<sequence length="353" mass="37674">MGSTPGALPLTAAAKWVLKDGVGSIATLLAGSFGGQKYDEDPKRWWGVTNALEDVARAIELATPVAPALFLPLAASATFVRCAALTGRGSLINGSFMQHFGRKSNLGDIRAKLEVQGRWLALVGLPVGIQVFQVVSTSAAGFVERGDEASAFAVAFGAYGTVITAHCLSCWQSARALKFDILNRYRLLKLADAFVDAENDELLDVDALGDIEGVYAPRVTPSTPTFGADPSELGEDWNSFIEALRLANTRSYVLGFDPKRSSSPSAMLLNRASPRDTFAAALACQKLQRLASSATTAEARRAQDTIAMRVNAYAYADARVLEFEAAMIRSGWRVDFVQLGVAPTFVVDIAASS</sequence>
<gene>
    <name evidence="3" type="ORF">OMED0929_LOCUS6686</name>
</gene>
<comment type="similarity">
    <text evidence="1">Belongs to the RUS1 family.</text>
</comment>
<dbReference type="PANTHER" id="PTHR12770:SF27">
    <property type="entry name" value="PROTEIN ROOT UVB SENSITIVE 5"/>
    <property type="match status" value="1"/>
</dbReference>
<evidence type="ECO:0000313" key="3">
    <source>
        <dbReference type="EMBL" id="CAD8587900.1"/>
    </source>
</evidence>